<gene>
    <name evidence="4" type="ORF">GN244_ATG12388</name>
</gene>
<dbReference type="InterPro" id="IPR001878">
    <property type="entry name" value="Znf_CCHC"/>
</dbReference>
<evidence type="ECO:0000313" key="5">
    <source>
        <dbReference type="Proteomes" id="UP000602510"/>
    </source>
</evidence>
<sequence length="181" mass="19589">MFTRLNSQRMDHLQQAIALVAFTIAYEASMAKNEQVRGHGGRGSRGHDGRFHGGRRDAQTERGIESVSRVGDTETRTCCKCDEVGHISRNCPEKKNGDAKEITVSLAIGTGTDADTHAWILDSGSSVHLVKDAKLLKGAADCDDSYRAANGENIRVVKKGSVELKTIVDGQEVVVDISDVH</sequence>
<dbReference type="SUPFAM" id="SSF57756">
    <property type="entry name" value="Retrovirus zinc finger-like domains"/>
    <property type="match status" value="1"/>
</dbReference>
<protein>
    <recommendedName>
        <fullName evidence="3">CCHC-type domain-containing protein</fullName>
    </recommendedName>
</protein>
<feature type="region of interest" description="Disordered" evidence="2">
    <location>
        <begin position="34"/>
        <end position="69"/>
    </location>
</feature>
<dbReference type="InterPro" id="IPR036875">
    <property type="entry name" value="Znf_CCHC_sf"/>
</dbReference>
<feature type="domain" description="CCHC-type" evidence="3">
    <location>
        <begin position="78"/>
        <end position="93"/>
    </location>
</feature>
<dbReference type="GO" id="GO:0003676">
    <property type="term" value="F:nucleic acid binding"/>
    <property type="evidence" value="ECO:0007669"/>
    <property type="project" value="InterPro"/>
</dbReference>
<evidence type="ECO:0000256" key="1">
    <source>
        <dbReference type="PROSITE-ProRule" id="PRU00047"/>
    </source>
</evidence>
<dbReference type="EMBL" id="WSZM01000303">
    <property type="protein sequence ID" value="KAF4035606.1"/>
    <property type="molecule type" value="Genomic_DNA"/>
</dbReference>
<dbReference type="InterPro" id="IPR054722">
    <property type="entry name" value="PolX-like_BBD"/>
</dbReference>
<keyword evidence="1" id="KW-0862">Zinc</keyword>
<evidence type="ECO:0000256" key="2">
    <source>
        <dbReference type="SAM" id="MobiDB-lite"/>
    </source>
</evidence>
<comment type="caution">
    <text evidence="4">The sequence shown here is derived from an EMBL/GenBank/DDBJ whole genome shotgun (WGS) entry which is preliminary data.</text>
</comment>
<dbReference type="Gene3D" id="4.10.60.10">
    <property type="entry name" value="Zinc finger, CCHC-type"/>
    <property type="match status" value="1"/>
</dbReference>
<keyword evidence="5" id="KW-1185">Reference proteome</keyword>
<feature type="compositionally biased region" description="Basic and acidic residues" evidence="2">
    <location>
        <begin position="45"/>
        <end position="64"/>
    </location>
</feature>
<dbReference type="GO" id="GO:0008270">
    <property type="term" value="F:zinc ion binding"/>
    <property type="evidence" value="ECO:0007669"/>
    <property type="project" value="UniProtKB-KW"/>
</dbReference>
<keyword evidence="1" id="KW-0479">Metal-binding</keyword>
<dbReference type="Pfam" id="PF22936">
    <property type="entry name" value="Pol_BBD"/>
    <property type="match status" value="1"/>
</dbReference>
<organism evidence="4 5">
    <name type="scientific">Phytophthora infestans</name>
    <name type="common">Potato late blight agent</name>
    <name type="synonym">Botrytis infestans</name>
    <dbReference type="NCBI Taxonomy" id="4787"/>
    <lineage>
        <taxon>Eukaryota</taxon>
        <taxon>Sar</taxon>
        <taxon>Stramenopiles</taxon>
        <taxon>Oomycota</taxon>
        <taxon>Peronosporomycetes</taxon>
        <taxon>Peronosporales</taxon>
        <taxon>Peronosporaceae</taxon>
        <taxon>Phytophthora</taxon>
    </lineage>
</organism>
<keyword evidence="1" id="KW-0863">Zinc-finger</keyword>
<reference evidence="4" key="1">
    <citation type="submission" date="2020-04" db="EMBL/GenBank/DDBJ databases">
        <title>Hybrid Assembly of Korean Phytophthora infestans isolates.</title>
        <authorList>
            <person name="Prokchorchik M."/>
            <person name="Lee Y."/>
            <person name="Seo J."/>
            <person name="Cho J.-H."/>
            <person name="Park Y.-E."/>
            <person name="Jang D.-C."/>
            <person name="Im J.-S."/>
            <person name="Choi J.-G."/>
            <person name="Park H.-J."/>
            <person name="Lee G.-B."/>
            <person name="Lee Y.-G."/>
            <person name="Hong S.-Y."/>
            <person name="Cho K."/>
            <person name="Sohn K.H."/>
        </authorList>
    </citation>
    <scope>NUCLEOTIDE SEQUENCE</scope>
    <source>
        <strain evidence="4">KR_1_A1</strain>
    </source>
</reference>
<dbReference type="PROSITE" id="PS50158">
    <property type="entry name" value="ZF_CCHC"/>
    <property type="match status" value="1"/>
</dbReference>
<evidence type="ECO:0000259" key="3">
    <source>
        <dbReference type="PROSITE" id="PS50158"/>
    </source>
</evidence>
<evidence type="ECO:0000313" key="4">
    <source>
        <dbReference type="EMBL" id="KAF4035606.1"/>
    </source>
</evidence>
<dbReference type="Proteomes" id="UP000602510">
    <property type="component" value="Unassembled WGS sequence"/>
</dbReference>
<accession>A0A833T8C7</accession>
<name>A0A833T8C7_PHYIN</name>
<dbReference type="AlphaFoldDB" id="A0A833T8C7"/>
<proteinExistence type="predicted"/>